<gene>
    <name evidence="3" type="ORF">IAB75_00160</name>
</gene>
<dbReference type="InterPro" id="IPR017946">
    <property type="entry name" value="PLC-like_Pdiesterase_TIM-brl"/>
</dbReference>
<dbReference type="EMBL" id="JADILV010000002">
    <property type="protein sequence ID" value="MBO8482526.1"/>
    <property type="molecule type" value="Genomic_DNA"/>
</dbReference>
<evidence type="ECO:0000313" key="3">
    <source>
        <dbReference type="EMBL" id="MBO8482526.1"/>
    </source>
</evidence>
<dbReference type="PROSITE" id="PS51704">
    <property type="entry name" value="GP_PDE"/>
    <property type="match status" value="1"/>
</dbReference>
<dbReference type="Pfam" id="PF03009">
    <property type="entry name" value="GDPD"/>
    <property type="match status" value="1"/>
</dbReference>
<dbReference type="Pfam" id="PF00149">
    <property type="entry name" value="Metallophos"/>
    <property type="match status" value="1"/>
</dbReference>
<evidence type="ECO:0000256" key="1">
    <source>
        <dbReference type="SAM" id="SignalP"/>
    </source>
</evidence>
<dbReference type="InterPro" id="IPR032288">
    <property type="entry name" value="Metallophos_C"/>
</dbReference>
<feature type="domain" description="GP-PDE" evidence="2">
    <location>
        <begin position="471"/>
        <end position="741"/>
    </location>
</feature>
<organism evidence="3 4">
    <name type="scientific">Candidatus Cryptobacteroides avicola</name>
    <dbReference type="NCBI Taxonomy" id="2840757"/>
    <lineage>
        <taxon>Bacteria</taxon>
        <taxon>Pseudomonadati</taxon>
        <taxon>Bacteroidota</taxon>
        <taxon>Bacteroidia</taxon>
        <taxon>Bacteroidales</taxon>
        <taxon>Candidatus Cryptobacteroides</taxon>
    </lineage>
</organism>
<dbReference type="InterPro" id="IPR029052">
    <property type="entry name" value="Metallo-depent_PP-like"/>
</dbReference>
<dbReference type="Pfam" id="PF16371">
    <property type="entry name" value="MetallophosN"/>
    <property type="match status" value="1"/>
</dbReference>
<dbReference type="InterPro" id="IPR030395">
    <property type="entry name" value="GP_PDE_dom"/>
</dbReference>
<dbReference type="Proteomes" id="UP000725002">
    <property type="component" value="Unassembled WGS sequence"/>
</dbReference>
<dbReference type="GO" id="GO:0006629">
    <property type="term" value="P:lipid metabolic process"/>
    <property type="evidence" value="ECO:0007669"/>
    <property type="project" value="InterPro"/>
</dbReference>
<dbReference type="SUPFAM" id="SSF56300">
    <property type="entry name" value="Metallo-dependent phosphatases"/>
    <property type="match status" value="1"/>
</dbReference>
<dbReference type="PANTHER" id="PTHR46211:SF14">
    <property type="entry name" value="GLYCEROPHOSPHODIESTER PHOSPHODIESTERASE"/>
    <property type="match status" value="1"/>
</dbReference>
<keyword evidence="1" id="KW-0732">Signal</keyword>
<dbReference type="AlphaFoldDB" id="A0A940DRL6"/>
<feature type="signal peptide" evidence="1">
    <location>
        <begin position="1"/>
        <end position="20"/>
    </location>
</feature>
<protein>
    <submittedName>
        <fullName evidence="3">Calcineurin-like phosphoesterase C-terminal domain-containing protein</fullName>
    </submittedName>
</protein>
<sequence>MKKILVTAFAVFASVALLQAREVTGSVKCGKEKLSGVVVTDGRSFTLTEKSGKFKMDIAEDADFVYVITPGGYTAPFEGGNPVFYLPADGQKKFDFQLVRTSDSKDYDIVAIADPQTLHKKHFAKFEKTGLPDLYATVAGCAEKNQTVGLTLGDICWDSMEMYPAYKEAIAKTGIPFYPVIGNHDHQKDLQGDHNTSSAYRETFGPENYAFGIGNDYVIVLDNIIYDTQKKYVEGYADNVLAWVKGLLEYIPETSHLFIAQHAPFIYWFKDYSYAENGEELLDMLEGRQVTFLSGHTHINNNFNIATGIRECNVAAICGTWWIADHCNDGTPGGYKVFEMRDGNLSWYYKSVGHDKDFQVEIFEPGQSQLHPNGVIANVWDYDQSWTVEWFQDGKPMGKMEQVLDYSPIFTRELNAVYKDRGKKTPEYKLPRPNIHYFLAEPDQYAKTVTVVVKAGDGRQWKYDVDMRGYVDVQAHRGGAGLMPENTVSSMKNALDLGVNTLELDLQISADGQVVVSHDAFMHSRYATRPDGSAVQPDDPKEYIYTMPYDSVAKYDTGLRESTVWPEKACVPEHKPLADDLIDFTENYAREHGMTMPRYNIEIKSKVGKTEGKNWPEYHDFVDKCVELLLSKNLGDRLVVQSFDVRALNYMHQKYPQLILSYLVAEKDKDFDAYMSLLDFTPQWLSPHYTNTDADLCKKAWDRGMKIVPWTADKPEDIQRLVDLKVDAIISNYPDRVLKITRGF</sequence>
<proteinExistence type="predicted"/>
<dbReference type="SUPFAM" id="SSF51695">
    <property type="entry name" value="PLC-like phosphodiesterases"/>
    <property type="match status" value="1"/>
</dbReference>
<feature type="chain" id="PRO_5038039161" evidence="1">
    <location>
        <begin position="21"/>
        <end position="744"/>
    </location>
</feature>
<evidence type="ECO:0000259" key="2">
    <source>
        <dbReference type="PROSITE" id="PS51704"/>
    </source>
</evidence>
<dbReference type="PANTHER" id="PTHR46211">
    <property type="entry name" value="GLYCEROPHOSPHORYL DIESTER PHOSPHODIESTERASE"/>
    <property type="match status" value="1"/>
</dbReference>
<reference evidence="3" key="2">
    <citation type="journal article" date="2021" name="PeerJ">
        <title>Extensive microbial diversity within the chicken gut microbiome revealed by metagenomics and culture.</title>
        <authorList>
            <person name="Gilroy R."/>
            <person name="Ravi A."/>
            <person name="Getino M."/>
            <person name="Pursley I."/>
            <person name="Horton D.L."/>
            <person name="Alikhan N.F."/>
            <person name="Baker D."/>
            <person name="Gharbi K."/>
            <person name="Hall N."/>
            <person name="Watson M."/>
            <person name="Adriaenssens E.M."/>
            <person name="Foster-Nyarko E."/>
            <person name="Jarju S."/>
            <person name="Secka A."/>
            <person name="Antonio M."/>
            <person name="Oren A."/>
            <person name="Chaudhuri R.R."/>
            <person name="La Ragione R."/>
            <person name="Hildebrand F."/>
            <person name="Pallen M.J."/>
        </authorList>
    </citation>
    <scope>NUCLEOTIDE SEQUENCE</scope>
    <source>
        <strain evidence="3">G3-8215</strain>
    </source>
</reference>
<reference evidence="3" key="1">
    <citation type="submission" date="2020-10" db="EMBL/GenBank/DDBJ databases">
        <authorList>
            <person name="Gilroy R."/>
        </authorList>
    </citation>
    <scope>NUCLEOTIDE SEQUENCE</scope>
    <source>
        <strain evidence="3">G3-8215</strain>
    </source>
</reference>
<dbReference type="Gene3D" id="3.60.21.10">
    <property type="match status" value="1"/>
</dbReference>
<accession>A0A940DRL6</accession>
<dbReference type="InterPro" id="IPR032285">
    <property type="entry name" value="Metallophos_N"/>
</dbReference>
<dbReference type="Pfam" id="PF16370">
    <property type="entry name" value="MetallophosC"/>
    <property type="match status" value="1"/>
</dbReference>
<dbReference type="Gene3D" id="3.20.20.190">
    <property type="entry name" value="Phosphatidylinositol (PI) phosphodiesterase"/>
    <property type="match status" value="1"/>
</dbReference>
<dbReference type="GO" id="GO:0008081">
    <property type="term" value="F:phosphoric diester hydrolase activity"/>
    <property type="evidence" value="ECO:0007669"/>
    <property type="project" value="InterPro"/>
</dbReference>
<comment type="caution">
    <text evidence="3">The sequence shown here is derived from an EMBL/GenBank/DDBJ whole genome shotgun (WGS) entry which is preliminary data.</text>
</comment>
<evidence type="ECO:0000313" key="4">
    <source>
        <dbReference type="Proteomes" id="UP000725002"/>
    </source>
</evidence>
<dbReference type="InterPro" id="IPR004843">
    <property type="entry name" value="Calcineurin-like_PHP"/>
</dbReference>
<name>A0A940DRL6_9BACT</name>